<evidence type="ECO:0000313" key="7">
    <source>
        <dbReference type="EMBL" id="PIL23088.1"/>
    </source>
</evidence>
<organism evidence="7 8">
    <name type="scientific">Ganoderma sinense ZZ0214-1</name>
    <dbReference type="NCBI Taxonomy" id="1077348"/>
    <lineage>
        <taxon>Eukaryota</taxon>
        <taxon>Fungi</taxon>
        <taxon>Dikarya</taxon>
        <taxon>Basidiomycota</taxon>
        <taxon>Agaricomycotina</taxon>
        <taxon>Agaricomycetes</taxon>
        <taxon>Polyporales</taxon>
        <taxon>Polyporaceae</taxon>
        <taxon>Ganoderma</taxon>
    </lineage>
</organism>
<evidence type="ECO:0000256" key="6">
    <source>
        <dbReference type="SAM" id="Phobius"/>
    </source>
</evidence>
<keyword evidence="5 6" id="KW-0472">Membrane</keyword>
<evidence type="ECO:0000256" key="3">
    <source>
        <dbReference type="ARBA" id="ARBA00022692"/>
    </source>
</evidence>
<dbReference type="GO" id="GO:0016020">
    <property type="term" value="C:membrane"/>
    <property type="evidence" value="ECO:0007669"/>
    <property type="project" value="UniProtKB-SubCell"/>
</dbReference>
<accession>A0A2G8RP28</accession>
<dbReference type="OrthoDB" id="2962993at2759"/>
<dbReference type="Proteomes" id="UP000230002">
    <property type="component" value="Unassembled WGS sequence"/>
</dbReference>
<dbReference type="AlphaFoldDB" id="A0A2G8RP28"/>
<dbReference type="InterPro" id="IPR036259">
    <property type="entry name" value="MFS_trans_sf"/>
</dbReference>
<comment type="caution">
    <text evidence="7">The sequence shown here is derived from an EMBL/GenBank/DDBJ whole genome shotgun (WGS) entry which is preliminary data.</text>
</comment>
<feature type="transmembrane region" description="Helical" evidence="6">
    <location>
        <begin position="12"/>
        <end position="32"/>
    </location>
</feature>
<evidence type="ECO:0000256" key="2">
    <source>
        <dbReference type="ARBA" id="ARBA00022448"/>
    </source>
</evidence>
<evidence type="ECO:0000256" key="5">
    <source>
        <dbReference type="ARBA" id="ARBA00023136"/>
    </source>
</evidence>
<dbReference type="STRING" id="1077348.A0A2G8RP28"/>
<evidence type="ECO:0000256" key="1">
    <source>
        <dbReference type="ARBA" id="ARBA00004141"/>
    </source>
</evidence>
<reference evidence="7 8" key="1">
    <citation type="journal article" date="2015" name="Sci. Rep.">
        <title>Chromosome-level genome map provides insights into diverse defense mechanisms in the medicinal fungus Ganoderma sinense.</title>
        <authorList>
            <person name="Zhu Y."/>
            <person name="Xu J."/>
            <person name="Sun C."/>
            <person name="Zhou S."/>
            <person name="Xu H."/>
            <person name="Nelson D.R."/>
            <person name="Qian J."/>
            <person name="Song J."/>
            <person name="Luo H."/>
            <person name="Xiang L."/>
            <person name="Li Y."/>
            <person name="Xu Z."/>
            <person name="Ji A."/>
            <person name="Wang L."/>
            <person name="Lu S."/>
            <person name="Hayward A."/>
            <person name="Sun W."/>
            <person name="Li X."/>
            <person name="Schwartz D.C."/>
            <person name="Wang Y."/>
            <person name="Chen S."/>
        </authorList>
    </citation>
    <scope>NUCLEOTIDE SEQUENCE [LARGE SCALE GENOMIC DNA]</scope>
    <source>
        <strain evidence="7 8">ZZ0214-1</strain>
    </source>
</reference>
<name>A0A2G8RP28_9APHY</name>
<comment type="subcellular location">
    <subcellularLocation>
        <location evidence="1">Membrane</location>
        <topology evidence="1">Multi-pass membrane protein</topology>
    </subcellularLocation>
</comment>
<evidence type="ECO:0000313" key="8">
    <source>
        <dbReference type="Proteomes" id="UP000230002"/>
    </source>
</evidence>
<keyword evidence="3 6" id="KW-0812">Transmembrane</keyword>
<keyword evidence="8" id="KW-1185">Reference proteome</keyword>
<keyword evidence="4 6" id="KW-1133">Transmembrane helix</keyword>
<protein>
    <submittedName>
        <fullName evidence="7">MFS general substrate transporter</fullName>
    </submittedName>
</protein>
<dbReference type="SUPFAM" id="SSF103473">
    <property type="entry name" value="MFS general substrate transporter"/>
    <property type="match status" value="1"/>
</dbReference>
<keyword evidence="2" id="KW-0813">Transport</keyword>
<dbReference type="PANTHER" id="PTHR43791:SF19">
    <property type="entry name" value="TRANSPORTER, PUTATIVE (AFU_ORTHOLOGUE AFUA_1G01812)-RELATED"/>
    <property type="match status" value="1"/>
</dbReference>
<proteinExistence type="predicted"/>
<evidence type="ECO:0000256" key="4">
    <source>
        <dbReference type="ARBA" id="ARBA00022989"/>
    </source>
</evidence>
<dbReference type="PANTHER" id="PTHR43791">
    <property type="entry name" value="PERMEASE-RELATED"/>
    <property type="match status" value="1"/>
</dbReference>
<dbReference type="EMBL" id="AYKW01000068">
    <property type="protein sequence ID" value="PIL23088.1"/>
    <property type="molecule type" value="Genomic_DNA"/>
</dbReference>
<feature type="transmembrane region" description="Helical" evidence="6">
    <location>
        <begin position="80"/>
        <end position="105"/>
    </location>
</feature>
<sequence length="109" mass="12116">MNGIGGSAGWSWIFLLEGLLTVSVATLLSFCMHDYPENAAFLAQTAKDWLLETRVRDDNAGLSKQFKREFVFQALRDPQAYIHAAIFFFTAIPSLSFPVFLPTIIDGLG</sequence>
<dbReference type="GO" id="GO:0022857">
    <property type="term" value="F:transmembrane transporter activity"/>
    <property type="evidence" value="ECO:0007669"/>
    <property type="project" value="TreeGrafter"/>
</dbReference>
<gene>
    <name evidence="7" type="ORF">GSI_14396</name>
</gene>